<dbReference type="SMART" id="SM00850">
    <property type="entry name" value="LytTR"/>
    <property type="match status" value="1"/>
</dbReference>
<dbReference type="SUPFAM" id="SSF52172">
    <property type="entry name" value="CheY-like"/>
    <property type="match status" value="1"/>
</dbReference>
<evidence type="ECO:0000259" key="6">
    <source>
        <dbReference type="PROSITE" id="PS50110"/>
    </source>
</evidence>
<keyword evidence="9" id="KW-1185">Reference proteome</keyword>
<gene>
    <name evidence="8" type="ORF">BHU61_08425</name>
</gene>
<name>A0A327ZUQ2_9STAP</name>
<reference evidence="8 9" key="1">
    <citation type="journal article" date="2018" name="Front. Microbiol.">
        <title>Description and Comparative Genomics of Macrococcus caseolyticus subsp. hominis subsp. nov., Macrococcus goetzii sp. nov., Macrococcus epidermidis sp. nov., and Macrococcus bohemicus sp. nov., Novel Macrococci From Human Clinical Material With Virulence Potential and Suspected Uptake of Foreign DNA by Natural Transformation.</title>
        <authorList>
            <person name="Maslanova I."/>
            <person name="Wertheimer Z."/>
            <person name="Sedlacek I."/>
            <person name="Svec P."/>
            <person name="Indrakova A."/>
            <person name="Kovarovic V."/>
            <person name="Schumann P."/>
            <person name="Sproer C."/>
            <person name="Kralova S."/>
            <person name="Sedo O."/>
            <person name="Kristofova L."/>
            <person name="Vrbovska V."/>
            <person name="Fuzik T."/>
            <person name="Petras P."/>
            <person name="Zdrahal Z."/>
            <person name="Ruzickova V."/>
            <person name="Doskar J."/>
            <person name="Pantucek R."/>
        </authorList>
    </citation>
    <scope>NUCLEOTIDE SEQUENCE [LARGE SCALE GENOMIC DNA]</scope>
    <source>
        <strain evidence="8 9">01/688</strain>
    </source>
</reference>
<evidence type="ECO:0000313" key="8">
    <source>
        <dbReference type="EMBL" id="RAK44728.1"/>
    </source>
</evidence>
<keyword evidence="3 8" id="KW-0238">DNA-binding</keyword>
<dbReference type="PROSITE" id="PS50110">
    <property type="entry name" value="RESPONSE_REGULATORY"/>
    <property type="match status" value="1"/>
</dbReference>
<dbReference type="Gene3D" id="3.40.50.2300">
    <property type="match status" value="1"/>
</dbReference>
<dbReference type="Proteomes" id="UP000249808">
    <property type="component" value="Unassembled WGS sequence"/>
</dbReference>
<dbReference type="InterPro" id="IPR001789">
    <property type="entry name" value="Sig_transdc_resp-reg_receiver"/>
</dbReference>
<dbReference type="InterPro" id="IPR011006">
    <property type="entry name" value="CheY-like_superfamily"/>
</dbReference>
<evidence type="ECO:0000313" key="9">
    <source>
        <dbReference type="Proteomes" id="UP000249808"/>
    </source>
</evidence>
<dbReference type="InterPro" id="IPR007492">
    <property type="entry name" value="LytTR_DNA-bd_dom"/>
</dbReference>
<dbReference type="PANTHER" id="PTHR37299">
    <property type="entry name" value="TRANSCRIPTIONAL REGULATOR-RELATED"/>
    <property type="match status" value="1"/>
</dbReference>
<dbReference type="GO" id="GO:0003677">
    <property type="term" value="F:DNA binding"/>
    <property type="evidence" value="ECO:0007669"/>
    <property type="project" value="UniProtKB-KW"/>
</dbReference>
<feature type="domain" description="Response regulatory" evidence="6">
    <location>
        <begin position="2"/>
        <end position="116"/>
    </location>
</feature>
<dbReference type="SMART" id="SM00448">
    <property type="entry name" value="REC"/>
    <property type="match status" value="1"/>
</dbReference>
<dbReference type="AlphaFoldDB" id="A0A327ZUQ2"/>
<dbReference type="Pfam" id="PF00072">
    <property type="entry name" value="Response_reg"/>
    <property type="match status" value="1"/>
</dbReference>
<dbReference type="Pfam" id="PF04397">
    <property type="entry name" value="LytTR"/>
    <property type="match status" value="1"/>
</dbReference>
<evidence type="ECO:0000256" key="4">
    <source>
        <dbReference type="ARBA" id="ARBA00023163"/>
    </source>
</evidence>
<sequence>MKILVVDDEPLARNELMYLINKIDDSHDIEEADSVEETLTALLADTYDLLFLDINLINESGLDLAQKINRMKTPPLIVFATAHDTFAVKAFELNALDYVLKPFEMKRIEVALEKARSRVEKDHTEGTKQSTATLSIQIDDKIYVINTLDIIALYVEEGKLHIITLKNEYTINEPLSAFEKKMPEDIFIRIHRSSIINKNHIKSAEQWFNNTYQVKLTKDVKLQVSRSYIKQFKHEIGLK</sequence>
<comment type="caution">
    <text evidence="8">The sequence shown here is derived from an EMBL/GenBank/DDBJ whole genome shotgun (WGS) entry which is preliminary data.</text>
</comment>
<dbReference type="PROSITE" id="PS50930">
    <property type="entry name" value="HTH_LYTTR"/>
    <property type="match status" value="1"/>
</dbReference>
<evidence type="ECO:0000259" key="7">
    <source>
        <dbReference type="PROSITE" id="PS50930"/>
    </source>
</evidence>
<feature type="modified residue" description="4-aspartylphosphate" evidence="5">
    <location>
        <position position="53"/>
    </location>
</feature>
<keyword evidence="4" id="KW-0804">Transcription</keyword>
<dbReference type="InterPro" id="IPR046947">
    <property type="entry name" value="LytR-like"/>
</dbReference>
<keyword evidence="2" id="KW-0805">Transcription regulation</keyword>
<protein>
    <submittedName>
        <fullName evidence="8">DNA-binding response regulator</fullName>
    </submittedName>
</protein>
<accession>A0A327ZUQ2</accession>
<feature type="domain" description="HTH LytTR-type" evidence="7">
    <location>
        <begin position="134"/>
        <end position="238"/>
    </location>
</feature>
<evidence type="ECO:0000256" key="1">
    <source>
        <dbReference type="ARBA" id="ARBA00022553"/>
    </source>
</evidence>
<organism evidence="8 9">
    <name type="scientific">Macrococcus epidermidis</name>
    <dbReference type="NCBI Taxonomy" id="1902580"/>
    <lineage>
        <taxon>Bacteria</taxon>
        <taxon>Bacillati</taxon>
        <taxon>Bacillota</taxon>
        <taxon>Bacilli</taxon>
        <taxon>Bacillales</taxon>
        <taxon>Staphylococcaceae</taxon>
        <taxon>Macrococcus</taxon>
    </lineage>
</organism>
<keyword evidence="1 5" id="KW-0597">Phosphoprotein</keyword>
<dbReference type="EMBL" id="PZJH01000003">
    <property type="protein sequence ID" value="RAK44728.1"/>
    <property type="molecule type" value="Genomic_DNA"/>
</dbReference>
<dbReference type="PANTHER" id="PTHR37299:SF1">
    <property type="entry name" value="STAGE 0 SPORULATION PROTEIN A HOMOLOG"/>
    <property type="match status" value="1"/>
</dbReference>
<evidence type="ECO:0000256" key="2">
    <source>
        <dbReference type="ARBA" id="ARBA00023015"/>
    </source>
</evidence>
<proteinExistence type="predicted"/>
<dbReference type="GO" id="GO:0000156">
    <property type="term" value="F:phosphorelay response regulator activity"/>
    <property type="evidence" value="ECO:0007669"/>
    <property type="project" value="InterPro"/>
</dbReference>
<dbReference type="RefSeq" id="WP_111716138.1">
    <property type="nucleotide sequence ID" value="NZ_JBHSSR010000013.1"/>
</dbReference>
<dbReference type="Gene3D" id="2.40.50.1020">
    <property type="entry name" value="LytTr DNA-binding domain"/>
    <property type="match status" value="1"/>
</dbReference>
<evidence type="ECO:0000256" key="3">
    <source>
        <dbReference type="ARBA" id="ARBA00023125"/>
    </source>
</evidence>
<evidence type="ECO:0000256" key="5">
    <source>
        <dbReference type="PROSITE-ProRule" id="PRU00169"/>
    </source>
</evidence>